<dbReference type="EMBL" id="BMOS01000032">
    <property type="protein sequence ID" value="GGN64728.1"/>
    <property type="molecule type" value="Genomic_DNA"/>
</dbReference>
<comment type="caution">
    <text evidence="1">The sequence shown here is derived from an EMBL/GenBank/DDBJ whole genome shotgun (WGS) entry which is preliminary data.</text>
</comment>
<gene>
    <name evidence="1" type="ORF">GCM10007971_32900</name>
</gene>
<protein>
    <submittedName>
        <fullName evidence="1">Uncharacterized protein</fullName>
    </submittedName>
</protein>
<organism evidence="1 2">
    <name type="scientific">Oceanobacillus indicireducens</name>
    <dbReference type="NCBI Taxonomy" id="1004261"/>
    <lineage>
        <taxon>Bacteria</taxon>
        <taxon>Bacillati</taxon>
        <taxon>Bacillota</taxon>
        <taxon>Bacilli</taxon>
        <taxon>Bacillales</taxon>
        <taxon>Bacillaceae</taxon>
        <taxon>Oceanobacillus</taxon>
    </lineage>
</organism>
<keyword evidence="2" id="KW-1185">Reference proteome</keyword>
<reference evidence="1" key="2">
    <citation type="submission" date="2020-09" db="EMBL/GenBank/DDBJ databases">
        <authorList>
            <person name="Sun Q."/>
            <person name="Ohkuma M."/>
        </authorList>
    </citation>
    <scope>NUCLEOTIDE SEQUENCE</scope>
    <source>
        <strain evidence="1">JCM 17251</strain>
    </source>
</reference>
<proteinExistence type="predicted"/>
<dbReference type="Proteomes" id="UP000624041">
    <property type="component" value="Unassembled WGS sequence"/>
</dbReference>
<sequence length="55" mass="6381">MFCPIFLLLKSTLGDRFFLPVLTTSRVTVSYCKESNIPNRAIRKIMFMALLLWAI</sequence>
<name>A0A918D3V5_9BACI</name>
<dbReference type="AlphaFoldDB" id="A0A918D3V5"/>
<evidence type="ECO:0000313" key="2">
    <source>
        <dbReference type="Proteomes" id="UP000624041"/>
    </source>
</evidence>
<accession>A0A918D3V5</accession>
<reference evidence="1" key="1">
    <citation type="journal article" date="2014" name="Int. J. Syst. Evol. Microbiol.">
        <title>Complete genome sequence of Corynebacterium casei LMG S-19264T (=DSM 44701T), isolated from a smear-ripened cheese.</title>
        <authorList>
            <consortium name="US DOE Joint Genome Institute (JGI-PGF)"/>
            <person name="Walter F."/>
            <person name="Albersmeier A."/>
            <person name="Kalinowski J."/>
            <person name="Ruckert C."/>
        </authorList>
    </citation>
    <scope>NUCLEOTIDE SEQUENCE</scope>
    <source>
        <strain evidence="1">JCM 17251</strain>
    </source>
</reference>
<evidence type="ECO:0000313" key="1">
    <source>
        <dbReference type="EMBL" id="GGN64728.1"/>
    </source>
</evidence>